<dbReference type="InterPro" id="IPR010730">
    <property type="entry name" value="HET"/>
</dbReference>
<evidence type="ECO:0000259" key="1">
    <source>
        <dbReference type="Pfam" id="PF06985"/>
    </source>
</evidence>
<dbReference type="Pfam" id="PF06985">
    <property type="entry name" value="HET"/>
    <property type="match status" value="1"/>
</dbReference>
<dbReference type="STRING" id="576137.A0A1L7X5F2"/>
<protein>
    <recommendedName>
        <fullName evidence="1">Heterokaryon incompatibility domain-containing protein</fullName>
    </recommendedName>
</protein>
<feature type="domain" description="Heterokaryon incompatibility" evidence="1">
    <location>
        <begin position="79"/>
        <end position="233"/>
    </location>
</feature>
<dbReference type="Proteomes" id="UP000184330">
    <property type="component" value="Unassembled WGS sequence"/>
</dbReference>
<keyword evidence="3" id="KW-1185">Reference proteome</keyword>
<name>A0A1L7X5F2_9HELO</name>
<dbReference type="OrthoDB" id="5362512at2759"/>
<sequence>MSTDDPLATILPGRPINVDSGSEACIELMRRWIHNCRTDHSDCVWQSDNPLPTRVVDVGSESPHTDPFLLVTKGQIGEWITLSHCWGGEMPLTTTVANLEHRRKGIRIEDLPPTFRDAVTLTRKLGFQHIWIDSLCIVQDSHEDWTKESTQMHDIYARASLNIAASSSKNPCHGIFASGNLERHLASPTISLQSSSKAHNVEGTLHIRPSMFSDPFTHTEDEPLHKRAWVMQESILSSRRVDIGSSEVKWFCRSCTKREGFPGSEDGRGSGVPSHLRAGKNLLTVPLCKVPLDPTTNGIELDGSGALSWWYSSLYRRYVRRGITMHKDILPAIAGIAEKVAERTAYQYKAGLWLEDIHRGLLWQAIWSVSRSSETACPSWSWASMNLPWNGVRQLYLDTYEPGPRATILDVNVVNTAGNPFGEVISASLTMRGHYHALGHWMDERLPVYNTECLFNDMKLAHRGTNPREYVDCATAPPGRVICTLDERPTDVHEAHKRMKQRDVICMQIGKFGQYKSRGARQKLGETIYALLLESAGQESGEYIRIGIAEIPEEDGMADGWDLKTVTVV</sequence>
<dbReference type="PANTHER" id="PTHR33112:SF16">
    <property type="entry name" value="HETEROKARYON INCOMPATIBILITY DOMAIN-CONTAINING PROTEIN"/>
    <property type="match status" value="1"/>
</dbReference>
<accession>A0A1L7X5F2</accession>
<evidence type="ECO:0000313" key="2">
    <source>
        <dbReference type="EMBL" id="CZR60249.1"/>
    </source>
</evidence>
<organism evidence="2 3">
    <name type="scientific">Phialocephala subalpina</name>
    <dbReference type="NCBI Taxonomy" id="576137"/>
    <lineage>
        <taxon>Eukaryota</taxon>
        <taxon>Fungi</taxon>
        <taxon>Dikarya</taxon>
        <taxon>Ascomycota</taxon>
        <taxon>Pezizomycotina</taxon>
        <taxon>Leotiomycetes</taxon>
        <taxon>Helotiales</taxon>
        <taxon>Mollisiaceae</taxon>
        <taxon>Phialocephala</taxon>
        <taxon>Phialocephala fortinii species complex</taxon>
    </lineage>
</organism>
<evidence type="ECO:0000313" key="3">
    <source>
        <dbReference type="Proteomes" id="UP000184330"/>
    </source>
</evidence>
<gene>
    <name evidence="2" type="ORF">PAC_10145</name>
</gene>
<dbReference type="AlphaFoldDB" id="A0A1L7X5F2"/>
<dbReference type="PANTHER" id="PTHR33112">
    <property type="entry name" value="DOMAIN PROTEIN, PUTATIVE-RELATED"/>
    <property type="match status" value="1"/>
</dbReference>
<proteinExistence type="predicted"/>
<dbReference type="EMBL" id="FJOG01000015">
    <property type="protein sequence ID" value="CZR60249.1"/>
    <property type="molecule type" value="Genomic_DNA"/>
</dbReference>
<reference evidence="2 3" key="1">
    <citation type="submission" date="2016-03" db="EMBL/GenBank/DDBJ databases">
        <authorList>
            <person name="Ploux O."/>
        </authorList>
    </citation>
    <scope>NUCLEOTIDE SEQUENCE [LARGE SCALE GENOMIC DNA]</scope>
    <source>
        <strain evidence="2 3">UAMH 11012</strain>
    </source>
</reference>